<proteinExistence type="predicted"/>
<dbReference type="Gene3D" id="1.10.1660.10">
    <property type="match status" value="1"/>
</dbReference>
<sequence>MQKATPKSQVFSPQLTIADVAELTGTSDSTVRRWIADGDLRAYYFGKRAIRIDPADLNAMRKEVNPATFAHVNGGDAVA</sequence>
<accession>A0A1B7M3F5</accession>
<feature type="domain" description="Helix-turn-helix" evidence="1">
    <location>
        <begin position="15"/>
        <end position="61"/>
    </location>
</feature>
<dbReference type="Proteomes" id="UP000078292">
    <property type="component" value="Unassembled WGS sequence"/>
</dbReference>
<evidence type="ECO:0000259" key="1">
    <source>
        <dbReference type="Pfam" id="PF12728"/>
    </source>
</evidence>
<dbReference type="InterPro" id="IPR041657">
    <property type="entry name" value="HTH_17"/>
</dbReference>
<dbReference type="EMBL" id="LXEY01000003">
    <property type="protein sequence ID" value="OAV63121.1"/>
    <property type="molecule type" value="Genomic_DNA"/>
</dbReference>
<protein>
    <recommendedName>
        <fullName evidence="1">Helix-turn-helix domain-containing protein</fullName>
    </recommendedName>
</protein>
<dbReference type="InterPro" id="IPR009061">
    <property type="entry name" value="DNA-bd_dom_put_sf"/>
</dbReference>
<evidence type="ECO:0000313" key="2">
    <source>
        <dbReference type="EMBL" id="OAV63121.1"/>
    </source>
</evidence>
<dbReference type="InterPro" id="IPR010093">
    <property type="entry name" value="SinI_DNA-bd"/>
</dbReference>
<dbReference type="STRING" id="1837282.A6F49_02915"/>
<dbReference type="AlphaFoldDB" id="A0A1B7M3F5"/>
<dbReference type="SUPFAM" id="SSF46955">
    <property type="entry name" value="Putative DNA-binding domain"/>
    <property type="match status" value="1"/>
</dbReference>
<dbReference type="RefSeq" id="WP_043056658.1">
    <property type="nucleotide sequence ID" value="NZ_LXEY01000003.1"/>
</dbReference>
<dbReference type="NCBIfam" id="TIGR01764">
    <property type="entry name" value="excise"/>
    <property type="match status" value="1"/>
</dbReference>
<keyword evidence="3" id="KW-1185">Reference proteome</keyword>
<dbReference type="Pfam" id="PF12728">
    <property type="entry name" value="HTH_17"/>
    <property type="match status" value="1"/>
</dbReference>
<comment type="caution">
    <text evidence="2">The sequence shown here is derived from an EMBL/GenBank/DDBJ whole genome shotgun (WGS) entry which is preliminary data.</text>
</comment>
<evidence type="ECO:0000313" key="3">
    <source>
        <dbReference type="Proteomes" id="UP000078292"/>
    </source>
</evidence>
<name>A0A1B7M3F5_9MICC</name>
<dbReference type="OrthoDB" id="271159at2"/>
<reference evidence="2 3" key="1">
    <citation type="submission" date="2016-04" db="EMBL/GenBank/DDBJ databases">
        <title>First whole genome shotgun sequence of the bacterium Enteractinococcus sp. strain UASWS1574.</title>
        <authorList>
            <person name="Crovadore J."/>
            <person name="Chablais R."/>
            <person name="Lefort F."/>
        </authorList>
    </citation>
    <scope>NUCLEOTIDE SEQUENCE [LARGE SCALE GENOMIC DNA]</scope>
    <source>
        <strain evidence="2 3">UASWS1574</strain>
    </source>
</reference>
<dbReference type="GO" id="GO:0003677">
    <property type="term" value="F:DNA binding"/>
    <property type="evidence" value="ECO:0007669"/>
    <property type="project" value="InterPro"/>
</dbReference>
<organism evidence="2 3">
    <name type="scientific">Enteractinococcus helveticum</name>
    <dbReference type="NCBI Taxonomy" id="1837282"/>
    <lineage>
        <taxon>Bacteria</taxon>
        <taxon>Bacillati</taxon>
        <taxon>Actinomycetota</taxon>
        <taxon>Actinomycetes</taxon>
        <taxon>Micrococcales</taxon>
        <taxon>Micrococcaceae</taxon>
    </lineage>
</organism>
<gene>
    <name evidence="2" type="ORF">A6F49_02915</name>
</gene>